<dbReference type="AlphaFoldDB" id="A0A0A6P4C0"/>
<evidence type="ECO:0000256" key="2">
    <source>
        <dbReference type="ARBA" id="ARBA00022448"/>
    </source>
</evidence>
<dbReference type="PANTHER" id="PTHR37468">
    <property type="entry name" value="SULFATE TRANSPORTER CYSZ"/>
    <property type="match status" value="1"/>
</dbReference>
<sequence>MQNNNPLKGINYFFKGFSLIIQPGIRQWVLIPLLINIFLFSLLIYLGWLQFQTLIEIITVQLQTWLPNWIIKMIDWLILPLFIMIALIAVFFTFTFLANLISAPFNGLLATAVEKYLTKKEPEIPYQPWYKLMSSMIWSPIEKLLYYLRWVIILIILSLIPPINIISPILWFIFGAWMVSLEYAAASGENHGHKAPAIRQILAKKRMLVLGFGSGILVGMLIPVVNFLIMPVAVAGATCMWVYEFVEK</sequence>
<comment type="caution">
    <text evidence="12">The sequence shown here is derived from an EMBL/GenBank/DDBJ whole genome shotgun (WGS) entry which is preliminary data.</text>
</comment>
<reference evidence="12 13" key="1">
    <citation type="journal article" date="2016" name="Front. Microbiol.">
        <title>Single-Cell (Meta-)Genomics of a Dimorphic Candidatus Thiomargarita nelsonii Reveals Genomic Plasticity.</title>
        <authorList>
            <person name="Flood B.E."/>
            <person name="Fliss P."/>
            <person name="Jones D.S."/>
            <person name="Dick G.J."/>
            <person name="Jain S."/>
            <person name="Kaster A.K."/>
            <person name="Winkel M."/>
            <person name="Mussmann M."/>
            <person name="Bailey J."/>
        </authorList>
    </citation>
    <scope>NUCLEOTIDE SEQUENCE [LARGE SCALE GENOMIC DNA]</scope>
    <source>
        <strain evidence="12">Hydrate Ridge</strain>
    </source>
</reference>
<evidence type="ECO:0000256" key="5">
    <source>
        <dbReference type="ARBA" id="ARBA00022605"/>
    </source>
</evidence>
<evidence type="ECO:0000256" key="6">
    <source>
        <dbReference type="ARBA" id="ARBA00022692"/>
    </source>
</evidence>
<feature type="transmembrane region" description="Helical" evidence="11">
    <location>
        <begin position="144"/>
        <end position="163"/>
    </location>
</feature>
<keyword evidence="7 11" id="KW-1133">Transmembrane helix</keyword>
<feature type="transmembrane region" description="Helical" evidence="11">
    <location>
        <begin position="28"/>
        <end position="48"/>
    </location>
</feature>
<keyword evidence="9 11" id="KW-0472">Membrane</keyword>
<evidence type="ECO:0000256" key="3">
    <source>
        <dbReference type="ARBA" id="ARBA00022475"/>
    </source>
</evidence>
<dbReference type="InterPro" id="IPR059112">
    <property type="entry name" value="CysZ/EI24"/>
</dbReference>
<evidence type="ECO:0000256" key="10">
    <source>
        <dbReference type="ARBA" id="ARBA00023192"/>
    </source>
</evidence>
<evidence type="ECO:0000256" key="7">
    <source>
        <dbReference type="ARBA" id="ARBA00022989"/>
    </source>
</evidence>
<keyword evidence="4" id="KW-0997">Cell inner membrane</keyword>
<dbReference type="GO" id="GO:0019344">
    <property type="term" value="P:cysteine biosynthetic process"/>
    <property type="evidence" value="ECO:0007669"/>
    <property type="project" value="UniProtKB-KW"/>
</dbReference>
<protein>
    <recommendedName>
        <fullName evidence="14">Sulfate transporter CysZ</fullName>
    </recommendedName>
</protein>
<organism evidence="12 13">
    <name type="scientific">Candidatus Thiomargarita nelsonii</name>
    <dbReference type="NCBI Taxonomy" id="1003181"/>
    <lineage>
        <taxon>Bacteria</taxon>
        <taxon>Pseudomonadati</taxon>
        <taxon>Pseudomonadota</taxon>
        <taxon>Gammaproteobacteria</taxon>
        <taxon>Thiotrichales</taxon>
        <taxon>Thiotrichaceae</taxon>
        <taxon>Thiomargarita</taxon>
    </lineage>
</organism>
<evidence type="ECO:0000313" key="12">
    <source>
        <dbReference type="EMBL" id="KHD05725.1"/>
    </source>
</evidence>
<dbReference type="NCBIfam" id="NF003433">
    <property type="entry name" value="PRK04949.1"/>
    <property type="match status" value="1"/>
</dbReference>
<dbReference type="InterPro" id="IPR050480">
    <property type="entry name" value="CysZ-like"/>
</dbReference>
<feature type="transmembrane region" description="Helical" evidence="11">
    <location>
        <begin position="76"/>
        <end position="101"/>
    </location>
</feature>
<keyword evidence="6 11" id="KW-0812">Transmembrane</keyword>
<gene>
    <name evidence="12" type="ORF">PN36_04995</name>
</gene>
<dbReference type="EMBL" id="JSZA02000013">
    <property type="protein sequence ID" value="KHD05725.1"/>
    <property type="molecule type" value="Genomic_DNA"/>
</dbReference>
<keyword evidence="8" id="KW-0764">Sulfate transport</keyword>
<accession>A0A0A6P4C0</accession>
<evidence type="ECO:0000256" key="11">
    <source>
        <dbReference type="SAM" id="Phobius"/>
    </source>
</evidence>
<dbReference type="GO" id="GO:0009675">
    <property type="term" value="F:high-affinity sulfate:proton symporter activity"/>
    <property type="evidence" value="ECO:0007669"/>
    <property type="project" value="TreeGrafter"/>
</dbReference>
<dbReference type="PANTHER" id="PTHR37468:SF1">
    <property type="entry name" value="SULFATE TRANSPORTER CYSZ"/>
    <property type="match status" value="1"/>
</dbReference>
<evidence type="ECO:0000256" key="8">
    <source>
        <dbReference type="ARBA" id="ARBA00023032"/>
    </source>
</evidence>
<keyword evidence="2" id="KW-0813">Transport</keyword>
<dbReference type="GO" id="GO:0005886">
    <property type="term" value="C:plasma membrane"/>
    <property type="evidence" value="ECO:0007669"/>
    <property type="project" value="TreeGrafter"/>
</dbReference>
<keyword evidence="10" id="KW-0198">Cysteine biosynthesis</keyword>
<evidence type="ECO:0000256" key="1">
    <source>
        <dbReference type="ARBA" id="ARBA00004141"/>
    </source>
</evidence>
<dbReference type="GO" id="GO:0000103">
    <property type="term" value="P:sulfate assimilation"/>
    <property type="evidence" value="ECO:0007669"/>
    <property type="project" value="TreeGrafter"/>
</dbReference>
<feature type="transmembrane region" description="Helical" evidence="11">
    <location>
        <begin position="207"/>
        <end position="222"/>
    </location>
</feature>
<evidence type="ECO:0000256" key="9">
    <source>
        <dbReference type="ARBA" id="ARBA00023136"/>
    </source>
</evidence>
<evidence type="ECO:0000256" key="4">
    <source>
        <dbReference type="ARBA" id="ARBA00022519"/>
    </source>
</evidence>
<evidence type="ECO:0000313" key="13">
    <source>
        <dbReference type="Proteomes" id="UP000030428"/>
    </source>
</evidence>
<keyword evidence="5" id="KW-0028">Amino-acid biosynthesis</keyword>
<dbReference type="Pfam" id="PF07264">
    <property type="entry name" value="EI24"/>
    <property type="match status" value="1"/>
</dbReference>
<keyword evidence="3" id="KW-1003">Cell membrane</keyword>
<dbReference type="Proteomes" id="UP000030428">
    <property type="component" value="Unassembled WGS sequence"/>
</dbReference>
<evidence type="ECO:0008006" key="14">
    <source>
        <dbReference type="Google" id="ProtNLM"/>
    </source>
</evidence>
<keyword evidence="13" id="KW-1185">Reference proteome</keyword>
<name>A0A0A6P4C0_9GAMM</name>
<comment type="subcellular location">
    <subcellularLocation>
        <location evidence="1">Membrane</location>
        <topology evidence="1">Multi-pass membrane protein</topology>
    </subcellularLocation>
</comment>
<proteinExistence type="predicted"/>